<reference evidence="5" key="1">
    <citation type="journal article" date="2008" name="J. Bacteriol.">
        <title>Genome sequence of the fish pathogen Renibacterium salmoninarum suggests reductive evolution away from an environmental Arthrobacter ancestor.</title>
        <authorList>
            <person name="Wiens G.D."/>
            <person name="Rockey D.D."/>
            <person name="Wu Z."/>
            <person name="Chang J."/>
            <person name="Levy R."/>
            <person name="Crane S."/>
            <person name="Chen D.S."/>
            <person name="Capri G.R."/>
            <person name="Burnett J.R."/>
            <person name="Sudheesh P.S."/>
            <person name="Schipma M.J."/>
            <person name="Burd H."/>
            <person name="Bhattacharyya A."/>
            <person name="Rhodes L.D."/>
            <person name="Kaul R."/>
            <person name="Strom M.S."/>
        </authorList>
    </citation>
    <scope>NUCLEOTIDE SEQUENCE [LARGE SCALE GENOMIC DNA]</scope>
    <source>
        <strain evidence="5">ATCC 33209 / DSM 20767 / JCM 11484 / NBRC 15589 / NCIMB 2235</strain>
    </source>
</reference>
<protein>
    <recommendedName>
        <fullName evidence="3">SGNH hydrolase-type esterase domain-containing protein</fullName>
    </recommendedName>
</protein>
<dbReference type="Pfam" id="PF13472">
    <property type="entry name" value="Lipase_GDSL_2"/>
    <property type="match status" value="1"/>
</dbReference>
<dbReference type="GO" id="GO:0016788">
    <property type="term" value="F:hydrolase activity, acting on ester bonds"/>
    <property type="evidence" value="ECO:0007669"/>
    <property type="project" value="InterPro"/>
</dbReference>
<dbReference type="Gene3D" id="3.40.50.1110">
    <property type="entry name" value="SGNH hydrolase"/>
    <property type="match status" value="1"/>
</dbReference>
<feature type="disulfide bond" evidence="2">
    <location>
        <begin position="260"/>
        <end position="308"/>
    </location>
</feature>
<dbReference type="GO" id="GO:0006629">
    <property type="term" value="P:lipid metabolic process"/>
    <property type="evidence" value="ECO:0007669"/>
    <property type="project" value="TreeGrafter"/>
</dbReference>
<feature type="disulfide bond" evidence="2">
    <location>
        <begin position="100"/>
        <end position="133"/>
    </location>
</feature>
<dbReference type="PANTHER" id="PTHR37981">
    <property type="entry name" value="LIPASE 2"/>
    <property type="match status" value="1"/>
</dbReference>
<evidence type="ECO:0000313" key="5">
    <source>
        <dbReference type="Proteomes" id="UP000002007"/>
    </source>
</evidence>
<proteinExistence type="predicted"/>
<name>A9WUT1_RENSM</name>
<dbReference type="InterPro" id="IPR036514">
    <property type="entry name" value="SGNH_hydro_sf"/>
</dbReference>
<feature type="active site" description="Nucleophile" evidence="1">
    <location>
        <position position="85"/>
    </location>
</feature>
<dbReference type="STRING" id="288705.RSal33209_3235"/>
<gene>
    <name evidence="4" type="ordered locus">RSal33209_3235</name>
</gene>
<dbReference type="EMBL" id="CP000910">
    <property type="protein sequence ID" value="ABY24952.1"/>
    <property type="molecule type" value="Genomic_DNA"/>
</dbReference>
<feature type="domain" description="SGNH hydrolase-type esterase" evidence="3">
    <location>
        <begin position="81"/>
        <end position="332"/>
    </location>
</feature>
<evidence type="ECO:0000259" key="3">
    <source>
        <dbReference type="Pfam" id="PF13472"/>
    </source>
</evidence>
<dbReference type="HOGENOM" id="CLU_038449_4_1_11"/>
<dbReference type="eggNOG" id="COG2755">
    <property type="taxonomic scope" value="Bacteria"/>
</dbReference>
<sequence>MLLASNLLALISAASFNDERFTMRKDNQARLLGAIALTALVSSQLFGTLPAEATAAAGLRAPASFLSNQKPLTGPIDRYVAMGDSYAAGPLIPSTRSSNCIRSTNNYATWLAYNRGLVGWSGWMNDQFQDVSCSSATTDAAANRAVFNQASLLPVDEAPELDAVTANTNLITITMGGNDEGLFDSLVSQCPAVKDRAPEGSPCRDFFRTKDGHDQWEGTLARTQDRLSDVLAAIRLKAAPGARILVVGYGLRLPDDGTVCSAVDIAKGDYSYLNEQSFKLNRALAAAARAQQVGFVDTYTATAGHTACDPNPFIQGSSTNIFSAVSNHPTKAAMVSTADLIDQVLRGNAAASPSQPIPILTGTLGQPVSSSQAEVNEQLADRLNNSTAENSSLLPK</sequence>
<dbReference type="KEGG" id="rsa:RSal33209_3235"/>
<keyword evidence="2" id="KW-1015">Disulfide bond</keyword>
<evidence type="ECO:0000256" key="2">
    <source>
        <dbReference type="PIRSR" id="PIRSR637460-2"/>
    </source>
</evidence>
<organism evidence="4 5">
    <name type="scientific">Renibacterium salmoninarum (strain ATCC 33209 / DSM 20767 / JCM 11484 / NBRC 15589 / NCIMB 2235)</name>
    <dbReference type="NCBI Taxonomy" id="288705"/>
    <lineage>
        <taxon>Bacteria</taxon>
        <taxon>Bacillati</taxon>
        <taxon>Actinomycetota</taxon>
        <taxon>Actinomycetes</taxon>
        <taxon>Micrococcales</taxon>
        <taxon>Micrococcaceae</taxon>
        <taxon>Renibacterium</taxon>
    </lineage>
</organism>
<keyword evidence="5" id="KW-1185">Reference proteome</keyword>
<evidence type="ECO:0000256" key="1">
    <source>
        <dbReference type="PIRSR" id="PIRSR637460-1"/>
    </source>
</evidence>
<dbReference type="PANTHER" id="PTHR37981:SF1">
    <property type="entry name" value="SGNH HYDROLASE-TYPE ESTERASE DOMAIN-CONTAINING PROTEIN"/>
    <property type="match status" value="1"/>
</dbReference>
<feature type="active site" evidence="1">
    <location>
        <position position="328"/>
    </location>
</feature>
<dbReference type="CDD" id="cd01823">
    <property type="entry name" value="SEST_like"/>
    <property type="match status" value="1"/>
</dbReference>
<feature type="disulfide bond" evidence="2">
    <location>
        <begin position="190"/>
        <end position="203"/>
    </location>
</feature>
<evidence type="ECO:0000313" key="4">
    <source>
        <dbReference type="EMBL" id="ABY24952.1"/>
    </source>
</evidence>
<accession>A9WUT1</accession>
<dbReference type="AlphaFoldDB" id="A9WUT1"/>
<dbReference type="Proteomes" id="UP000002007">
    <property type="component" value="Chromosome"/>
</dbReference>
<dbReference type="InterPro" id="IPR013830">
    <property type="entry name" value="SGNH_hydro"/>
</dbReference>
<dbReference type="InterPro" id="IPR037460">
    <property type="entry name" value="SEST-like"/>
</dbReference>
<dbReference type="SUPFAM" id="SSF52266">
    <property type="entry name" value="SGNH hydrolase"/>
    <property type="match status" value="1"/>
</dbReference>